<gene>
    <name evidence="2" type="ORF">T459_23160</name>
</gene>
<evidence type="ECO:0000256" key="1">
    <source>
        <dbReference type="ARBA" id="ARBA00022884"/>
    </source>
</evidence>
<dbReference type="InterPro" id="IPR035979">
    <property type="entry name" value="RBD_domain_sf"/>
</dbReference>
<keyword evidence="3" id="KW-1185">Reference proteome</keyword>
<reference evidence="2 3" key="1">
    <citation type="journal article" date="2014" name="Nat. Genet.">
        <title>Genome sequence of the hot pepper provides insights into the evolution of pungency in Capsicum species.</title>
        <authorList>
            <person name="Kim S."/>
            <person name="Park M."/>
            <person name="Yeom S.I."/>
            <person name="Kim Y.M."/>
            <person name="Lee J.M."/>
            <person name="Lee H.A."/>
            <person name="Seo E."/>
            <person name="Choi J."/>
            <person name="Cheong K."/>
            <person name="Kim K.T."/>
            <person name="Jung K."/>
            <person name="Lee G.W."/>
            <person name="Oh S.K."/>
            <person name="Bae C."/>
            <person name="Kim S.B."/>
            <person name="Lee H.Y."/>
            <person name="Kim S.Y."/>
            <person name="Kim M.S."/>
            <person name="Kang B.C."/>
            <person name="Jo Y.D."/>
            <person name="Yang H.B."/>
            <person name="Jeong H.J."/>
            <person name="Kang W.H."/>
            <person name="Kwon J.K."/>
            <person name="Shin C."/>
            <person name="Lim J.Y."/>
            <person name="Park J.H."/>
            <person name="Huh J.H."/>
            <person name="Kim J.S."/>
            <person name="Kim B.D."/>
            <person name="Cohen O."/>
            <person name="Paran I."/>
            <person name="Suh M.C."/>
            <person name="Lee S.B."/>
            <person name="Kim Y.K."/>
            <person name="Shin Y."/>
            <person name="Noh S.J."/>
            <person name="Park J."/>
            <person name="Seo Y.S."/>
            <person name="Kwon S.Y."/>
            <person name="Kim H.A."/>
            <person name="Park J.M."/>
            <person name="Kim H.J."/>
            <person name="Choi S.B."/>
            <person name="Bosland P.W."/>
            <person name="Reeves G."/>
            <person name="Jo S.H."/>
            <person name="Lee B.W."/>
            <person name="Cho H.T."/>
            <person name="Choi H.S."/>
            <person name="Lee M.S."/>
            <person name="Yu Y."/>
            <person name="Do Choi Y."/>
            <person name="Park B.S."/>
            <person name="van Deynze A."/>
            <person name="Ashrafi H."/>
            <person name="Hill T."/>
            <person name="Kim W.T."/>
            <person name="Pai H.S."/>
            <person name="Ahn H.K."/>
            <person name="Yeam I."/>
            <person name="Giovannoni J.J."/>
            <person name="Rose J.K."/>
            <person name="Sorensen I."/>
            <person name="Lee S.J."/>
            <person name="Kim R.W."/>
            <person name="Choi I.Y."/>
            <person name="Choi B.S."/>
            <person name="Lim J.S."/>
            <person name="Lee Y.H."/>
            <person name="Choi D."/>
        </authorList>
    </citation>
    <scope>NUCLEOTIDE SEQUENCE [LARGE SCALE GENOMIC DNA]</scope>
    <source>
        <strain evidence="3">cv. CM334</strain>
    </source>
</reference>
<evidence type="ECO:0000313" key="3">
    <source>
        <dbReference type="Proteomes" id="UP000222542"/>
    </source>
</evidence>
<evidence type="ECO:0000313" key="2">
    <source>
        <dbReference type="EMBL" id="PHT72375.1"/>
    </source>
</evidence>
<name>A0A2G2YRS9_CAPAN</name>
<dbReference type="PANTHER" id="PTHR48025">
    <property type="entry name" value="OS02G0815200 PROTEIN"/>
    <property type="match status" value="1"/>
</dbReference>
<comment type="caution">
    <text evidence="2">The sequence shown here is derived from an EMBL/GenBank/DDBJ whole genome shotgun (WGS) entry which is preliminary data.</text>
</comment>
<dbReference type="Proteomes" id="UP000222542">
    <property type="component" value="Unassembled WGS sequence"/>
</dbReference>
<dbReference type="Gene3D" id="3.30.70.330">
    <property type="match status" value="1"/>
</dbReference>
<dbReference type="SUPFAM" id="SSF54928">
    <property type="entry name" value="RNA-binding domain, RBD"/>
    <property type="match status" value="1"/>
</dbReference>
<proteinExistence type="predicted"/>
<dbReference type="InterPro" id="IPR050502">
    <property type="entry name" value="Euk_RNA-bind_prot"/>
</dbReference>
<evidence type="ECO:0008006" key="4">
    <source>
        <dbReference type="Google" id="ProtNLM"/>
    </source>
</evidence>
<dbReference type="STRING" id="4072.A0A2G2YRS9"/>
<dbReference type="EMBL" id="AYRZ02000009">
    <property type="protein sequence ID" value="PHT72375.1"/>
    <property type="molecule type" value="Genomic_DNA"/>
</dbReference>
<dbReference type="InterPro" id="IPR012677">
    <property type="entry name" value="Nucleotide-bd_a/b_plait_sf"/>
</dbReference>
<dbReference type="PANTHER" id="PTHR48025:SF23">
    <property type="entry name" value="31 KDA RIBONUCLEOPROTEIN, CHLOROPLASTIC"/>
    <property type="match status" value="1"/>
</dbReference>
<dbReference type="GO" id="GO:0003723">
    <property type="term" value="F:RNA binding"/>
    <property type="evidence" value="ECO:0007669"/>
    <property type="project" value="UniProtKB-KW"/>
</dbReference>
<dbReference type="Gramene" id="PHT72375">
    <property type="protein sequence ID" value="PHT72375"/>
    <property type="gene ID" value="T459_23160"/>
</dbReference>
<protein>
    <recommendedName>
        <fullName evidence="4">RRM domain-containing protein</fullName>
    </recommendedName>
</protein>
<accession>A0A2G2YRS9</accession>
<organism evidence="2 3">
    <name type="scientific">Capsicum annuum</name>
    <name type="common">Capsicum pepper</name>
    <dbReference type="NCBI Taxonomy" id="4072"/>
    <lineage>
        <taxon>Eukaryota</taxon>
        <taxon>Viridiplantae</taxon>
        <taxon>Streptophyta</taxon>
        <taxon>Embryophyta</taxon>
        <taxon>Tracheophyta</taxon>
        <taxon>Spermatophyta</taxon>
        <taxon>Magnoliopsida</taxon>
        <taxon>eudicotyledons</taxon>
        <taxon>Gunneridae</taxon>
        <taxon>Pentapetalae</taxon>
        <taxon>asterids</taxon>
        <taxon>lamiids</taxon>
        <taxon>Solanales</taxon>
        <taxon>Solanaceae</taxon>
        <taxon>Solanoideae</taxon>
        <taxon>Capsiceae</taxon>
        <taxon>Capsicum</taxon>
    </lineage>
</organism>
<keyword evidence="1" id="KW-0694">RNA-binding</keyword>
<sequence length="106" mass="12550">MVDYYTLRYFTFHMKERVMKLKAEAKRKRKKEYQEPPKDAKLLIGNLPFDIDSEGLTQLFQQTGVVEITDNVLSRLIEVVSTVEEAEKAVVLYNRYNSVELSEFYY</sequence>
<reference evidence="2 3" key="2">
    <citation type="journal article" date="2017" name="Genome Biol.">
        <title>New reference genome sequences of hot pepper reveal the massive evolution of plant disease-resistance genes by retroduplication.</title>
        <authorList>
            <person name="Kim S."/>
            <person name="Park J."/>
            <person name="Yeom S.I."/>
            <person name="Kim Y.M."/>
            <person name="Seo E."/>
            <person name="Kim K.T."/>
            <person name="Kim M.S."/>
            <person name="Lee J.M."/>
            <person name="Cheong K."/>
            <person name="Shin H.S."/>
            <person name="Kim S.B."/>
            <person name="Han K."/>
            <person name="Lee J."/>
            <person name="Park M."/>
            <person name="Lee H.A."/>
            <person name="Lee H.Y."/>
            <person name="Lee Y."/>
            <person name="Oh S."/>
            <person name="Lee J.H."/>
            <person name="Choi E."/>
            <person name="Choi E."/>
            <person name="Lee S.E."/>
            <person name="Jeon J."/>
            <person name="Kim H."/>
            <person name="Choi G."/>
            <person name="Song H."/>
            <person name="Lee J."/>
            <person name="Lee S.C."/>
            <person name="Kwon J.K."/>
            <person name="Lee H.Y."/>
            <person name="Koo N."/>
            <person name="Hong Y."/>
            <person name="Kim R.W."/>
            <person name="Kang W.H."/>
            <person name="Huh J.H."/>
            <person name="Kang B.C."/>
            <person name="Yang T.J."/>
            <person name="Lee Y.H."/>
            <person name="Bennetzen J.L."/>
            <person name="Choi D."/>
        </authorList>
    </citation>
    <scope>NUCLEOTIDE SEQUENCE [LARGE SCALE GENOMIC DNA]</scope>
    <source>
        <strain evidence="3">cv. CM334</strain>
    </source>
</reference>
<dbReference type="AlphaFoldDB" id="A0A2G2YRS9"/>